<organism evidence="2 4">
    <name type="scientific">Catenaria anguillulae PL171</name>
    <dbReference type="NCBI Taxonomy" id="765915"/>
    <lineage>
        <taxon>Eukaryota</taxon>
        <taxon>Fungi</taxon>
        <taxon>Fungi incertae sedis</taxon>
        <taxon>Blastocladiomycota</taxon>
        <taxon>Blastocladiomycetes</taxon>
        <taxon>Blastocladiales</taxon>
        <taxon>Catenariaceae</taxon>
        <taxon>Catenaria</taxon>
    </lineage>
</organism>
<dbReference type="AlphaFoldDB" id="A0A1Y2GI79"/>
<feature type="compositionally biased region" description="Basic and acidic residues" evidence="1">
    <location>
        <begin position="382"/>
        <end position="399"/>
    </location>
</feature>
<feature type="region of interest" description="Disordered" evidence="1">
    <location>
        <begin position="312"/>
        <end position="402"/>
    </location>
</feature>
<feature type="compositionally biased region" description="Low complexity" evidence="1">
    <location>
        <begin position="16"/>
        <end position="28"/>
    </location>
</feature>
<feature type="compositionally biased region" description="Polar residues" evidence="1">
    <location>
        <begin position="42"/>
        <end position="53"/>
    </location>
</feature>
<keyword evidence="4" id="KW-1185">Reference proteome</keyword>
<reference evidence="2 4" key="1">
    <citation type="submission" date="2016-07" db="EMBL/GenBank/DDBJ databases">
        <title>Pervasive Adenine N6-methylation of Active Genes in Fungi.</title>
        <authorList>
            <consortium name="DOE Joint Genome Institute"/>
            <person name="Mondo S.J."/>
            <person name="Dannebaum R.O."/>
            <person name="Kuo R.C."/>
            <person name="Labutti K."/>
            <person name="Haridas S."/>
            <person name="Kuo A."/>
            <person name="Salamov A."/>
            <person name="Ahrendt S.R."/>
            <person name="Lipzen A."/>
            <person name="Sullivan W."/>
            <person name="Andreopoulos W.B."/>
            <person name="Clum A."/>
            <person name="Lindquist E."/>
            <person name="Daum C."/>
            <person name="Ramamoorthy G.K."/>
            <person name="Gryganskyi A."/>
            <person name="Culley D."/>
            <person name="Magnuson J.K."/>
            <person name="James T.Y."/>
            <person name="O'Malley M.A."/>
            <person name="Stajich J.E."/>
            <person name="Spatafora J.W."/>
            <person name="Visel A."/>
            <person name="Grigoriev I.V."/>
        </authorList>
    </citation>
    <scope>NUCLEOTIDE SEQUENCE [LARGE SCALE GENOMIC DNA]</scope>
    <source>
        <strain evidence="2 4">PL171</strain>
    </source>
</reference>
<comment type="caution">
    <text evidence="2">The sequence shown here is derived from an EMBL/GenBank/DDBJ whole genome shotgun (WGS) entry which is preliminary data.</text>
</comment>
<feature type="compositionally biased region" description="Basic residues" evidence="1">
    <location>
        <begin position="320"/>
        <end position="333"/>
    </location>
</feature>
<evidence type="ECO:0000313" key="2">
    <source>
        <dbReference type="EMBL" id="ORZ11629.1"/>
    </source>
</evidence>
<evidence type="ECO:0000313" key="3">
    <source>
        <dbReference type="EMBL" id="ORZ34453.1"/>
    </source>
</evidence>
<gene>
    <name evidence="2" type="ORF">BCR44DRAFT_1508479</name>
    <name evidence="3" type="ORF">BCR44DRAFT_234092</name>
</gene>
<feature type="compositionally biased region" description="Pro residues" evidence="1">
    <location>
        <begin position="272"/>
        <end position="281"/>
    </location>
</feature>
<evidence type="ECO:0000313" key="4">
    <source>
        <dbReference type="Proteomes" id="UP000193411"/>
    </source>
</evidence>
<dbReference type="Proteomes" id="UP000193411">
    <property type="component" value="Unassembled WGS sequence"/>
</dbReference>
<accession>A0A1Y2GI79</accession>
<protein>
    <submittedName>
        <fullName evidence="2">Uncharacterized protein</fullName>
    </submittedName>
</protein>
<sequence length="449" mass="48508">MMAKAPTKRLPHAHVSPPRSRQQRQQQPSPSPRPPTQIARAASSQTRNGSPSTRAHAPSHHSPQVALRQSHQSYPTNVSQPKQQEHEDVIALKKRLKKALIRLKSYHHHMDLLLRERADLMLATASSVSGHAIAGLRDGQGYSHGYEPVHRQEQVVQIQAQAHSPAVHQHHPAPAQEALGQGWRHPLARQSLGSLAPPPFSAAVPVVGTPASSYIVFGNDRHSNPLDFPVPHPEQSTIVQHQGNLNDLSGAMLDPRPTPLTPRECCIVSPIPTSPYRPRPPSRSRLNSTLSSQSSSVTIDDSTLALIAEFERGGNELGHKPHGTRPRQCKRAPVKQASRSVGVGTLAPPPSSPHTKHPANGTQPVTSAAVTSKSGGMNAKALKQERPQAIHPDPRKGNVEDSVDEDEVAQVTAFLNRHTLGGCGGSSSPSSSLLLSVSHRSMLHHHQPK</sequence>
<feature type="compositionally biased region" description="Polar residues" evidence="1">
    <location>
        <begin position="360"/>
        <end position="375"/>
    </location>
</feature>
<feature type="compositionally biased region" description="Basic residues" evidence="1">
    <location>
        <begin position="1"/>
        <end position="12"/>
    </location>
</feature>
<feature type="compositionally biased region" description="Polar residues" evidence="1">
    <location>
        <begin position="67"/>
        <end position="82"/>
    </location>
</feature>
<evidence type="ECO:0000256" key="1">
    <source>
        <dbReference type="SAM" id="MobiDB-lite"/>
    </source>
</evidence>
<dbReference type="EMBL" id="MCFL01000028">
    <property type="protein sequence ID" value="ORZ34453.1"/>
    <property type="molecule type" value="Genomic_DNA"/>
</dbReference>
<dbReference type="EMBL" id="MCFL01000451">
    <property type="protein sequence ID" value="ORZ11629.1"/>
    <property type="molecule type" value="Genomic_DNA"/>
</dbReference>
<feature type="region of interest" description="Disordered" evidence="1">
    <location>
        <begin position="269"/>
        <end position="298"/>
    </location>
</feature>
<name>A0A1Y2GI79_9FUNG</name>
<proteinExistence type="predicted"/>
<feature type="compositionally biased region" description="Low complexity" evidence="1">
    <location>
        <begin position="283"/>
        <end position="298"/>
    </location>
</feature>
<feature type="region of interest" description="Disordered" evidence="1">
    <location>
        <begin position="1"/>
        <end position="86"/>
    </location>
</feature>